<accession>A0A964FEA8</accession>
<evidence type="ECO:0000259" key="2">
    <source>
        <dbReference type="Pfam" id="PF13439"/>
    </source>
</evidence>
<dbReference type="PANTHER" id="PTHR45947:SF3">
    <property type="entry name" value="SULFOQUINOVOSYL TRANSFERASE SQD2"/>
    <property type="match status" value="1"/>
</dbReference>
<keyword evidence="4" id="KW-1185">Reference proteome</keyword>
<proteinExistence type="predicted"/>
<dbReference type="AlphaFoldDB" id="A0A964FEA8"/>
<dbReference type="RefSeq" id="WP_229639466.1">
    <property type="nucleotide sequence ID" value="NZ_JADWDC010000009.1"/>
</dbReference>
<reference evidence="3" key="1">
    <citation type="journal article" date="2021" name="Antonie Van Leeuwenhoek">
        <title>Draft genome and description of Waterburya agarophytonicola gen. nov. sp. nov. (Pleurocapsales, Cyanobacteria): a seaweed symbiont.</title>
        <authorList>
            <person name="Bonthond G."/>
            <person name="Shalygin S."/>
            <person name="Bayer T."/>
            <person name="Weinberger F."/>
        </authorList>
    </citation>
    <scope>NUCLEOTIDE SEQUENCE</scope>
    <source>
        <strain evidence="3">KI4</strain>
    </source>
</reference>
<dbReference type="SUPFAM" id="SSF53756">
    <property type="entry name" value="UDP-Glycosyltransferase/glycogen phosphorylase"/>
    <property type="match status" value="1"/>
</dbReference>
<dbReference type="InterPro" id="IPR050194">
    <property type="entry name" value="Glycosyltransferase_grp1"/>
</dbReference>
<dbReference type="Gene3D" id="3.40.50.2000">
    <property type="entry name" value="Glycogen Phosphorylase B"/>
    <property type="match status" value="2"/>
</dbReference>
<name>A0A964FEA8_9CYAN</name>
<evidence type="ECO:0000259" key="1">
    <source>
        <dbReference type="Pfam" id="PF00534"/>
    </source>
</evidence>
<dbReference type="Pfam" id="PF13439">
    <property type="entry name" value="Glyco_transf_4"/>
    <property type="match status" value="1"/>
</dbReference>
<protein>
    <submittedName>
        <fullName evidence="3">Glycosyltransferase</fullName>
    </submittedName>
</protein>
<dbReference type="EMBL" id="JADWDC010000009">
    <property type="protein sequence ID" value="MCC0176425.1"/>
    <property type="molecule type" value="Genomic_DNA"/>
</dbReference>
<evidence type="ECO:0000313" key="3">
    <source>
        <dbReference type="EMBL" id="MCC0176425.1"/>
    </source>
</evidence>
<dbReference type="InterPro" id="IPR028098">
    <property type="entry name" value="Glyco_trans_4-like_N"/>
</dbReference>
<feature type="domain" description="Glycosyltransferase subfamily 4-like N-terminal" evidence="2">
    <location>
        <begin position="14"/>
        <end position="182"/>
    </location>
</feature>
<gene>
    <name evidence="3" type="ORF">I4641_05465</name>
</gene>
<comment type="caution">
    <text evidence="3">The sequence shown here is derived from an EMBL/GenBank/DDBJ whole genome shotgun (WGS) entry which is preliminary data.</text>
</comment>
<dbReference type="Pfam" id="PF00534">
    <property type="entry name" value="Glycos_transf_1"/>
    <property type="match status" value="1"/>
</dbReference>
<evidence type="ECO:0000313" key="4">
    <source>
        <dbReference type="Proteomes" id="UP000729733"/>
    </source>
</evidence>
<sequence length="390" mass="43944">MKILAISPYISSVYGGTSKMVLELVHTLAKFNIEIDLVTTNANYKECILNQWISKNNYRIRYFNCWHQDDLIISLSLVGWLFNNVSNYDLVHTHTLFSPLISIAHSICQLAKIPYIITPHGMLEPWALSYKARKKRIYYNLWEKPALQKASAIHTLVNSESNNIKSLGIRSTTAILPNGIHREDFREKTDPNIFYQQYPPTKHKTLILFLGRIDPKKGLDLLAAAFGKIHHQFPNTHLVVAGPDNINYLPKVKDFFSQEKCLEAVTFTGMLTGEIKKSVLSAASLYVASSYSEGFSMSVLEAMASGLPCVITTECNFPEANTAQAAKVVEVNDKEIATALTDCLNHPQQARGMGDRARAFILQNYTWDIVAEKLIRVYQDISTPQIISTK</sequence>
<feature type="domain" description="Glycosyl transferase family 1" evidence="1">
    <location>
        <begin position="198"/>
        <end position="359"/>
    </location>
</feature>
<dbReference type="InterPro" id="IPR001296">
    <property type="entry name" value="Glyco_trans_1"/>
</dbReference>
<dbReference type="Proteomes" id="UP000729733">
    <property type="component" value="Unassembled WGS sequence"/>
</dbReference>
<dbReference type="PANTHER" id="PTHR45947">
    <property type="entry name" value="SULFOQUINOVOSYL TRANSFERASE SQD2"/>
    <property type="match status" value="1"/>
</dbReference>
<dbReference type="GO" id="GO:0016757">
    <property type="term" value="F:glycosyltransferase activity"/>
    <property type="evidence" value="ECO:0007669"/>
    <property type="project" value="InterPro"/>
</dbReference>
<organism evidence="3 4">
    <name type="scientific">Waterburya agarophytonicola KI4</name>
    <dbReference type="NCBI Taxonomy" id="2874699"/>
    <lineage>
        <taxon>Bacteria</taxon>
        <taxon>Bacillati</taxon>
        <taxon>Cyanobacteriota</taxon>
        <taxon>Cyanophyceae</taxon>
        <taxon>Pleurocapsales</taxon>
        <taxon>Hyellaceae</taxon>
        <taxon>Waterburya</taxon>
        <taxon>Waterburya agarophytonicola</taxon>
    </lineage>
</organism>